<evidence type="ECO:0000313" key="1">
    <source>
        <dbReference type="EMBL" id="KIM64180.1"/>
    </source>
</evidence>
<dbReference type="EMBL" id="KN822030">
    <property type="protein sequence ID" value="KIM64180.1"/>
    <property type="molecule type" value="Genomic_DNA"/>
</dbReference>
<dbReference type="Proteomes" id="UP000053989">
    <property type="component" value="Unassembled WGS sequence"/>
</dbReference>
<evidence type="ECO:0000313" key="2">
    <source>
        <dbReference type="Proteomes" id="UP000053989"/>
    </source>
</evidence>
<proteinExistence type="predicted"/>
<accession>A0A0C3DU91</accession>
<reference evidence="1 2" key="1">
    <citation type="submission" date="2014-04" db="EMBL/GenBank/DDBJ databases">
        <authorList>
            <consortium name="DOE Joint Genome Institute"/>
            <person name="Kuo A."/>
            <person name="Kohler A."/>
            <person name="Nagy L.G."/>
            <person name="Floudas D."/>
            <person name="Copeland A."/>
            <person name="Barry K.W."/>
            <person name="Cichocki N."/>
            <person name="Veneault-Fourrey C."/>
            <person name="LaButti K."/>
            <person name="Lindquist E.A."/>
            <person name="Lipzen A."/>
            <person name="Lundell T."/>
            <person name="Morin E."/>
            <person name="Murat C."/>
            <person name="Sun H."/>
            <person name="Tunlid A."/>
            <person name="Henrissat B."/>
            <person name="Grigoriev I.V."/>
            <person name="Hibbett D.S."/>
            <person name="Martin F."/>
            <person name="Nordberg H.P."/>
            <person name="Cantor M.N."/>
            <person name="Hua S.X."/>
        </authorList>
    </citation>
    <scope>NUCLEOTIDE SEQUENCE [LARGE SCALE GENOMIC DNA]</scope>
    <source>
        <strain evidence="1 2">Foug A</strain>
    </source>
</reference>
<organism evidence="1 2">
    <name type="scientific">Scleroderma citrinum Foug A</name>
    <dbReference type="NCBI Taxonomy" id="1036808"/>
    <lineage>
        <taxon>Eukaryota</taxon>
        <taxon>Fungi</taxon>
        <taxon>Dikarya</taxon>
        <taxon>Basidiomycota</taxon>
        <taxon>Agaricomycotina</taxon>
        <taxon>Agaricomycetes</taxon>
        <taxon>Agaricomycetidae</taxon>
        <taxon>Boletales</taxon>
        <taxon>Sclerodermatineae</taxon>
        <taxon>Sclerodermataceae</taxon>
        <taxon>Scleroderma</taxon>
    </lineage>
</organism>
<keyword evidence="2" id="KW-1185">Reference proteome</keyword>
<dbReference type="InParanoid" id="A0A0C3DU91"/>
<dbReference type="HOGENOM" id="CLU_2575258_0_0_1"/>
<protein>
    <submittedName>
        <fullName evidence="1">Uncharacterized protein</fullName>
    </submittedName>
</protein>
<name>A0A0C3DU91_9AGAM</name>
<sequence length="81" mass="8915">MRLKFRTTSLLPLHHTAADCTDWYFVVGMQKITHVPLGAKESPSAEQLEVQTKGASVTNVCVMAGTANIRLNRTETAGVEW</sequence>
<dbReference type="AlphaFoldDB" id="A0A0C3DU91"/>
<reference evidence="2" key="2">
    <citation type="submission" date="2015-01" db="EMBL/GenBank/DDBJ databases">
        <title>Evolutionary Origins and Diversification of the Mycorrhizal Mutualists.</title>
        <authorList>
            <consortium name="DOE Joint Genome Institute"/>
            <consortium name="Mycorrhizal Genomics Consortium"/>
            <person name="Kohler A."/>
            <person name="Kuo A."/>
            <person name="Nagy L.G."/>
            <person name="Floudas D."/>
            <person name="Copeland A."/>
            <person name="Barry K.W."/>
            <person name="Cichocki N."/>
            <person name="Veneault-Fourrey C."/>
            <person name="LaButti K."/>
            <person name="Lindquist E.A."/>
            <person name="Lipzen A."/>
            <person name="Lundell T."/>
            <person name="Morin E."/>
            <person name="Murat C."/>
            <person name="Riley R."/>
            <person name="Ohm R."/>
            <person name="Sun H."/>
            <person name="Tunlid A."/>
            <person name="Henrissat B."/>
            <person name="Grigoriev I.V."/>
            <person name="Hibbett D.S."/>
            <person name="Martin F."/>
        </authorList>
    </citation>
    <scope>NUCLEOTIDE SEQUENCE [LARGE SCALE GENOMIC DNA]</scope>
    <source>
        <strain evidence="2">Foug A</strain>
    </source>
</reference>
<gene>
    <name evidence="1" type="ORF">SCLCIDRAFT_1213604</name>
</gene>